<comment type="caution">
    <text evidence="1">The sequence shown here is derived from an EMBL/GenBank/DDBJ whole genome shotgun (WGS) entry which is preliminary data.</text>
</comment>
<dbReference type="AlphaFoldDB" id="A0A2S4PK95"/>
<reference evidence="1 2" key="1">
    <citation type="submission" date="2017-10" db="EMBL/GenBank/DDBJ databases">
        <title>Development of genomic resources for the powdery mildew, Erysiphe pulchra.</title>
        <authorList>
            <person name="Wadl P.A."/>
            <person name="Mack B.M."/>
            <person name="Moore G."/>
            <person name="Beltz S.B."/>
        </authorList>
    </citation>
    <scope>NUCLEOTIDE SEQUENCE [LARGE SCALE GENOMIC DNA]</scope>
    <source>
        <strain evidence="1">Cflorida</strain>
    </source>
</reference>
<proteinExistence type="predicted"/>
<feature type="non-terminal residue" evidence="1">
    <location>
        <position position="567"/>
    </location>
</feature>
<dbReference type="Proteomes" id="UP000237438">
    <property type="component" value="Unassembled WGS sequence"/>
</dbReference>
<dbReference type="OrthoDB" id="3675442at2759"/>
<organism evidence="1 2">
    <name type="scientific">Erysiphe pulchra</name>
    <dbReference type="NCBI Taxonomy" id="225359"/>
    <lineage>
        <taxon>Eukaryota</taxon>
        <taxon>Fungi</taxon>
        <taxon>Dikarya</taxon>
        <taxon>Ascomycota</taxon>
        <taxon>Pezizomycotina</taxon>
        <taxon>Leotiomycetes</taxon>
        <taxon>Erysiphales</taxon>
        <taxon>Erysiphaceae</taxon>
        <taxon>Erysiphe</taxon>
    </lineage>
</organism>
<accession>A0A2S4PK95</accession>
<keyword evidence="2" id="KW-1185">Reference proteome</keyword>
<evidence type="ECO:0000313" key="2">
    <source>
        <dbReference type="Proteomes" id="UP000237438"/>
    </source>
</evidence>
<dbReference type="EMBL" id="PEDP01002766">
    <property type="protein sequence ID" value="POS82470.1"/>
    <property type="molecule type" value="Genomic_DNA"/>
</dbReference>
<name>A0A2S4PK95_9PEZI</name>
<protein>
    <submittedName>
        <fullName evidence="1">Uncharacterized protein</fullName>
    </submittedName>
</protein>
<evidence type="ECO:0000313" key="1">
    <source>
        <dbReference type="EMBL" id="POS82470.1"/>
    </source>
</evidence>
<sequence length="567" mass="64393">MAAMEAPAVMEASGAMEARAVSAAMAVSVATEATAATVPSATSAVKAAKVAVTASGAPAAPATAEKTAIELEKTRDLISRVIKRADSTLFARSMKTKLKAKCKHLEAKWEEVWKYLWNTLFRDYNRKLAWYEMTKFLYFGISSTSRVEGQQSKLKTWLQNSRCDVYGLVEKLLPWWEDYYSPTKLHLEEEKRQIHLVNLSPIIEQVNHRIFRFPIKLLKNPRKKAKKESRDIKLKAKRLRQILLEGKSLSMSDFHRHWHIENEAIDTSNHVLPVLEPRTALTRKDNSRLKKKDTVKYGNRRDALYTEKVLKRKTFGKLQNTEVSQDSVLFLGQLLNSTIFSRKILKLAIPIKRPIPERPQQNNKNSSDVANAFLPQELAEIVATRQRFERAWHARIMISTTVYSNIESTLANSSDEFEKEEVVAFKAHLRQATANFAAEKARVTPNNNTYFTPMSKIRPVESNKEKSPATPTDKRLFLRLSQEHEWRKFSPASIREVIVKKLSVSPTSIGRIKPVHSGFALSPCSTEAREKILNAGNRLFLTGAKLEAATNWATVLIPTSPRQKLMD</sequence>
<gene>
    <name evidence="1" type="ORF">EPUL_004991</name>
</gene>